<evidence type="ECO:0000256" key="6">
    <source>
        <dbReference type="PIRSR" id="PIRSR005096-1"/>
    </source>
</evidence>
<dbReference type="CDD" id="cd09019">
    <property type="entry name" value="galactose_mutarotase_like"/>
    <property type="match status" value="1"/>
</dbReference>
<feature type="binding site" evidence="8">
    <location>
        <begin position="174"/>
        <end position="176"/>
    </location>
    <ligand>
        <name>beta-D-galactose</name>
        <dbReference type="ChEBI" id="CHEBI:27667"/>
    </ligand>
</feature>
<dbReference type="InterPro" id="IPR015443">
    <property type="entry name" value="Aldose_1-epimerase"/>
</dbReference>
<dbReference type="RefSeq" id="WP_130649147.1">
    <property type="nucleotide sequence ID" value="NZ_BMHA01000007.1"/>
</dbReference>
<comment type="catalytic activity">
    <reaction evidence="5">
        <text>alpha-D-glucose = beta-D-glucose</text>
        <dbReference type="Rhea" id="RHEA:10264"/>
        <dbReference type="ChEBI" id="CHEBI:15903"/>
        <dbReference type="ChEBI" id="CHEBI:17925"/>
        <dbReference type="EC" id="5.1.3.3"/>
    </reaction>
</comment>
<evidence type="ECO:0000256" key="1">
    <source>
        <dbReference type="ARBA" id="ARBA00005028"/>
    </source>
</evidence>
<dbReference type="SUPFAM" id="SSF74650">
    <property type="entry name" value="Galactose mutarotase-like"/>
    <property type="match status" value="1"/>
</dbReference>
<dbReference type="GO" id="GO:0006006">
    <property type="term" value="P:glucose metabolic process"/>
    <property type="evidence" value="ECO:0007669"/>
    <property type="project" value="TreeGrafter"/>
</dbReference>
<dbReference type="UniPathway" id="UPA00242"/>
<organism evidence="9 10">
    <name type="scientific">Egicoccus halophilus</name>
    <dbReference type="NCBI Taxonomy" id="1670830"/>
    <lineage>
        <taxon>Bacteria</taxon>
        <taxon>Bacillati</taxon>
        <taxon>Actinomycetota</taxon>
        <taxon>Nitriliruptoria</taxon>
        <taxon>Egicoccales</taxon>
        <taxon>Egicoccaceae</taxon>
        <taxon>Egicoccus</taxon>
    </lineage>
</organism>
<reference evidence="9" key="1">
    <citation type="journal article" date="2014" name="Int. J. Syst. Evol. Microbiol.">
        <title>Complete genome sequence of Corynebacterium casei LMG S-19264T (=DSM 44701T), isolated from a smear-ripened cheese.</title>
        <authorList>
            <consortium name="US DOE Joint Genome Institute (JGI-PGF)"/>
            <person name="Walter F."/>
            <person name="Albersmeier A."/>
            <person name="Kalinowski J."/>
            <person name="Ruckert C."/>
        </authorList>
    </citation>
    <scope>NUCLEOTIDE SEQUENCE</scope>
    <source>
        <strain evidence="9">CGMCC 1.14988</strain>
    </source>
</reference>
<dbReference type="InterPro" id="IPR011013">
    <property type="entry name" value="Gal_mutarotase_sf_dom"/>
</dbReference>
<name>A0A8J3EUY2_9ACTN</name>
<dbReference type="InterPro" id="IPR047215">
    <property type="entry name" value="Galactose_mutarotase-like"/>
</dbReference>
<comment type="caution">
    <text evidence="9">The sequence shown here is derived from an EMBL/GenBank/DDBJ whole genome shotgun (WGS) entry which is preliminary data.</text>
</comment>
<evidence type="ECO:0000256" key="8">
    <source>
        <dbReference type="PIRSR" id="PIRSR005096-3"/>
    </source>
</evidence>
<feature type="active site" description="Proton acceptor" evidence="6">
    <location>
        <position position="309"/>
    </location>
</feature>
<evidence type="ECO:0000313" key="9">
    <source>
        <dbReference type="EMBL" id="GGI06933.1"/>
    </source>
</evidence>
<protein>
    <recommendedName>
        <fullName evidence="5">Aldose 1-epimerase</fullName>
        <ecNumber evidence="5">5.1.3.3</ecNumber>
    </recommendedName>
</protein>
<evidence type="ECO:0000256" key="5">
    <source>
        <dbReference type="PIRNR" id="PIRNR005096"/>
    </source>
</evidence>
<feature type="binding site" evidence="7">
    <location>
        <position position="244"/>
    </location>
    <ligand>
        <name>beta-D-galactose</name>
        <dbReference type="ChEBI" id="CHEBI:27667"/>
    </ligand>
</feature>
<dbReference type="Pfam" id="PF01263">
    <property type="entry name" value="Aldose_epim"/>
    <property type="match status" value="1"/>
</dbReference>
<keyword evidence="4 5" id="KW-0119">Carbohydrate metabolism</keyword>
<dbReference type="Proteomes" id="UP000650511">
    <property type="component" value="Unassembled WGS sequence"/>
</dbReference>
<dbReference type="InterPro" id="IPR014718">
    <property type="entry name" value="GH-type_carb-bd"/>
</dbReference>
<dbReference type="EMBL" id="BMHA01000007">
    <property type="protein sequence ID" value="GGI06933.1"/>
    <property type="molecule type" value="Genomic_DNA"/>
</dbReference>
<dbReference type="OrthoDB" id="4739604at2"/>
<evidence type="ECO:0000256" key="4">
    <source>
        <dbReference type="ARBA" id="ARBA00023277"/>
    </source>
</evidence>
<accession>A0A8J3EUY2</accession>
<dbReference type="GO" id="GO:0030246">
    <property type="term" value="F:carbohydrate binding"/>
    <property type="evidence" value="ECO:0007669"/>
    <property type="project" value="InterPro"/>
</dbReference>
<dbReference type="Gene3D" id="2.70.98.10">
    <property type="match status" value="1"/>
</dbReference>
<evidence type="ECO:0000256" key="2">
    <source>
        <dbReference type="ARBA" id="ARBA00006206"/>
    </source>
</evidence>
<sequence>MSADDFGTTPDGRPTHRFPLTDGTLEVAVSDYGATLVAVRAPDRSGRLADVVLGHDHVSGYVSGDGFLGATVGRVANRIGGASFVLDGRRFALTPNEGEHHLHGGGERSLARVVWEVVDVSPQRVEFHHVSPDGEEGYPGRLEVTAVYEVVDGEVRLTYRAGTDARTPVNLTNHAYVNLAGEPVGTVEDHEVQLFAQRWTPVDDGQIPTGDIAEVAGTPLDCRRAVRIGDRLPALVDTVAGGFDHNLVVDGEPGEVRLAARVSEPTSGRRLELWTDQPGVQFYTGNQLDGSVVGRAGRAYARHTGLCLEPQQFPDAVNQPAFPSPVLEPGEAYLHRSALRFSVD</sequence>
<evidence type="ECO:0000313" key="10">
    <source>
        <dbReference type="Proteomes" id="UP000650511"/>
    </source>
</evidence>
<dbReference type="PANTHER" id="PTHR10091">
    <property type="entry name" value="ALDOSE-1-EPIMERASE"/>
    <property type="match status" value="1"/>
</dbReference>
<dbReference type="InterPro" id="IPR008183">
    <property type="entry name" value="Aldose_1/G6P_1-epimerase"/>
</dbReference>
<dbReference type="AlphaFoldDB" id="A0A8J3EUY2"/>
<feature type="active site" description="Proton donor" evidence="6">
    <location>
        <position position="174"/>
    </location>
</feature>
<keyword evidence="10" id="KW-1185">Reference proteome</keyword>
<comment type="similarity">
    <text evidence="2 5">Belongs to the aldose epimerase family.</text>
</comment>
<dbReference type="GO" id="GO:0004034">
    <property type="term" value="F:aldose 1-epimerase activity"/>
    <property type="evidence" value="ECO:0007669"/>
    <property type="project" value="UniProtKB-EC"/>
</dbReference>
<gene>
    <name evidence="9" type="ORF">GCM10011354_21570</name>
</gene>
<feature type="binding site" evidence="8">
    <location>
        <begin position="77"/>
        <end position="78"/>
    </location>
    <ligand>
        <name>beta-D-galactose</name>
        <dbReference type="ChEBI" id="CHEBI:27667"/>
    </ligand>
</feature>
<dbReference type="GO" id="GO:0033499">
    <property type="term" value="P:galactose catabolic process via UDP-galactose, Leloir pathway"/>
    <property type="evidence" value="ECO:0007669"/>
    <property type="project" value="TreeGrafter"/>
</dbReference>
<evidence type="ECO:0000256" key="7">
    <source>
        <dbReference type="PIRSR" id="PIRSR005096-2"/>
    </source>
</evidence>
<reference evidence="9" key="2">
    <citation type="submission" date="2020-09" db="EMBL/GenBank/DDBJ databases">
        <authorList>
            <person name="Sun Q."/>
            <person name="Zhou Y."/>
        </authorList>
    </citation>
    <scope>NUCLEOTIDE SEQUENCE</scope>
    <source>
        <strain evidence="9">CGMCC 1.14988</strain>
    </source>
</reference>
<proteinExistence type="inferred from homology"/>
<dbReference type="NCBIfam" id="NF008277">
    <property type="entry name" value="PRK11055.1"/>
    <property type="match status" value="1"/>
</dbReference>
<keyword evidence="3 5" id="KW-0413">Isomerase</keyword>
<dbReference type="PANTHER" id="PTHR10091:SF49">
    <property type="entry name" value="ALDOSE 1-EPIMERASE"/>
    <property type="match status" value="1"/>
</dbReference>
<comment type="pathway">
    <text evidence="1 5">Carbohydrate metabolism; hexose metabolism.</text>
</comment>
<evidence type="ECO:0000256" key="3">
    <source>
        <dbReference type="ARBA" id="ARBA00023235"/>
    </source>
</evidence>
<dbReference type="PIRSF" id="PIRSF005096">
    <property type="entry name" value="GALM"/>
    <property type="match status" value="1"/>
</dbReference>
<dbReference type="EC" id="5.1.3.3" evidence="5"/>